<dbReference type="RefSeq" id="WP_043533927.1">
    <property type="nucleotide sequence ID" value="NZ_BAABKU010000010.1"/>
</dbReference>
<feature type="region of interest" description="Disordered" evidence="1">
    <location>
        <begin position="84"/>
        <end position="184"/>
    </location>
</feature>
<organism evidence="2 3">
    <name type="scientific">Actinoplanes utahensis</name>
    <dbReference type="NCBI Taxonomy" id="1869"/>
    <lineage>
        <taxon>Bacteria</taxon>
        <taxon>Bacillati</taxon>
        <taxon>Actinomycetota</taxon>
        <taxon>Actinomycetes</taxon>
        <taxon>Micromonosporales</taxon>
        <taxon>Micromonosporaceae</taxon>
        <taxon>Actinoplanes</taxon>
    </lineage>
</organism>
<accession>A0A0A6U7I1</accession>
<evidence type="ECO:0000313" key="3">
    <source>
        <dbReference type="Proteomes" id="UP000054537"/>
    </source>
</evidence>
<evidence type="ECO:0000313" key="2">
    <source>
        <dbReference type="EMBL" id="KHD72025.1"/>
    </source>
</evidence>
<keyword evidence="3" id="KW-1185">Reference proteome</keyword>
<comment type="caution">
    <text evidence="2">The sequence shown here is derived from an EMBL/GenBank/DDBJ whole genome shotgun (WGS) entry which is preliminary data.</text>
</comment>
<protein>
    <submittedName>
        <fullName evidence="2">Uncharacterized protein</fullName>
    </submittedName>
</protein>
<evidence type="ECO:0000256" key="1">
    <source>
        <dbReference type="SAM" id="MobiDB-lite"/>
    </source>
</evidence>
<proteinExistence type="predicted"/>
<name>A0A0A6U7I1_ACTUT</name>
<reference evidence="2 3" key="1">
    <citation type="submission" date="2014-10" db="EMBL/GenBank/DDBJ databases">
        <title>Draft genome sequence of Actinoplanes utahensis NRRL 12052.</title>
        <authorList>
            <person name="Velasco-Bucheli B."/>
            <person name="del Cerro C."/>
            <person name="Hormigo D."/>
            <person name="Garcia J.L."/>
            <person name="Acebal C."/>
            <person name="Arroyo M."/>
            <person name="de la Mata I."/>
        </authorList>
    </citation>
    <scope>NUCLEOTIDE SEQUENCE [LARGE SCALE GENOMIC DNA]</scope>
    <source>
        <strain evidence="2 3">NRRL 12052</strain>
    </source>
</reference>
<dbReference type="AlphaFoldDB" id="A0A0A6U7I1"/>
<dbReference type="OrthoDB" id="3298216at2"/>
<feature type="compositionally biased region" description="Acidic residues" evidence="1">
    <location>
        <begin position="127"/>
        <end position="143"/>
    </location>
</feature>
<gene>
    <name evidence="2" type="ORF">MB27_42730</name>
</gene>
<sequence>MDPDLPLRDVFAEMTGAGAAGDPAALLDLPEDLVAEAVISYADTAPAEVAEHLAPFVSAHSVVGAESADSAEQHWLDLMITAPAGADSDPTAESGGLEEADLDFGSGVPGTGAGPTLDHSDATLDVEPLDFPDDPIELDELDDWTVPAGAPDAGIGEADDAGIGGADDTGIDGADDGADDDLLQ</sequence>
<dbReference type="EMBL" id="JRTT01000141">
    <property type="protein sequence ID" value="KHD72025.1"/>
    <property type="molecule type" value="Genomic_DNA"/>
</dbReference>
<feature type="compositionally biased region" description="Acidic residues" evidence="1">
    <location>
        <begin position="169"/>
        <end position="184"/>
    </location>
</feature>
<dbReference type="Proteomes" id="UP000054537">
    <property type="component" value="Unassembled WGS sequence"/>
</dbReference>